<proteinExistence type="predicted"/>
<protein>
    <submittedName>
        <fullName evidence="2">Uncharacterized protein</fullName>
    </submittedName>
</protein>
<dbReference type="Proteomes" id="UP000011083">
    <property type="component" value="Unassembled WGS sequence"/>
</dbReference>
<evidence type="ECO:0000313" key="3">
    <source>
        <dbReference type="Proteomes" id="UP000011083"/>
    </source>
</evidence>
<dbReference type="EMBL" id="KB007902">
    <property type="protein sequence ID" value="ELR21515.1"/>
    <property type="molecule type" value="Genomic_DNA"/>
</dbReference>
<feature type="compositionally biased region" description="Basic and acidic residues" evidence="1">
    <location>
        <begin position="122"/>
        <end position="152"/>
    </location>
</feature>
<feature type="non-terminal residue" evidence="2">
    <location>
        <position position="180"/>
    </location>
</feature>
<dbReference type="AlphaFoldDB" id="L8H8L8"/>
<dbReference type="GeneID" id="14922418"/>
<reference evidence="2 3" key="1">
    <citation type="journal article" date="2013" name="Genome Biol.">
        <title>Genome of Acanthamoeba castellanii highlights extensive lateral gene transfer and early evolution of tyrosine kinase signaling.</title>
        <authorList>
            <person name="Clarke M."/>
            <person name="Lohan A.J."/>
            <person name="Liu B."/>
            <person name="Lagkouvardos I."/>
            <person name="Roy S."/>
            <person name="Zafar N."/>
            <person name="Bertelli C."/>
            <person name="Schilde C."/>
            <person name="Kianianmomeni A."/>
            <person name="Burglin T.R."/>
            <person name="Frech C."/>
            <person name="Turcotte B."/>
            <person name="Kopec K.O."/>
            <person name="Synnott J.M."/>
            <person name="Choo C."/>
            <person name="Paponov I."/>
            <person name="Finkler A."/>
            <person name="Soon Heng Tan C."/>
            <person name="Hutchins A.P."/>
            <person name="Weinmeier T."/>
            <person name="Rattei T."/>
            <person name="Chu J.S."/>
            <person name="Gimenez G."/>
            <person name="Irimia M."/>
            <person name="Rigden D.J."/>
            <person name="Fitzpatrick D.A."/>
            <person name="Lorenzo-Morales J."/>
            <person name="Bateman A."/>
            <person name="Chiu C.H."/>
            <person name="Tang P."/>
            <person name="Hegemann P."/>
            <person name="Fromm H."/>
            <person name="Raoult D."/>
            <person name="Greub G."/>
            <person name="Miranda-Saavedra D."/>
            <person name="Chen N."/>
            <person name="Nash P."/>
            <person name="Ginger M.L."/>
            <person name="Horn M."/>
            <person name="Schaap P."/>
            <person name="Caler L."/>
            <person name="Loftus B."/>
        </authorList>
    </citation>
    <scope>NUCLEOTIDE SEQUENCE [LARGE SCALE GENOMIC DNA]</scope>
    <source>
        <strain evidence="2 3">Neff</strain>
    </source>
</reference>
<sequence length="180" mass="20720">GDQGDGNKLWLALIKSIEEKDKVKLLAKALDYIWKKFIPVVCFCLGNGIFRDWLMHMGFRAANKYTITDLDHLNMEPGHSQRSGACIAKPGTKGSSLFKYVDFPSLAPKREGLQIGEEIDEKEDKQVDKEEDKWVDKDKDKWVDEDKDRQEEEQVESCDTTACLNLCRPFFPLCAGQWDW</sequence>
<organism evidence="2 3">
    <name type="scientific">Acanthamoeba castellanii (strain ATCC 30010 / Neff)</name>
    <dbReference type="NCBI Taxonomy" id="1257118"/>
    <lineage>
        <taxon>Eukaryota</taxon>
        <taxon>Amoebozoa</taxon>
        <taxon>Discosea</taxon>
        <taxon>Longamoebia</taxon>
        <taxon>Centramoebida</taxon>
        <taxon>Acanthamoebidae</taxon>
        <taxon>Acanthamoeba</taxon>
    </lineage>
</organism>
<feature type="region of interest" description="Disordered" evidence="1">
    <location>
        <begin position="120"/>
        <end position="156"/>
    </location>
</feature>
<name>L8H8L8_ACACF</name>
<gene>
    <name evidence="2" type="ORF">ACA1_079580</name>
</gene>
<dbReference type="KEGG" id="acan:ACA1_079580"/>
<evidence type="ECO:0000256" key="1">
    <source>
        <dbReference type="SAM" id="MobiDB-lite"/>
    </source>
</evidence>
<accession>L8H8L8</accession>
<evidence type="ECO:0000313" key="2">
    <source>
        <dbReference type="EMBL" id="ELR21515.1"/>
    </source>
</evidence>
<keyword evidence="3" id="KW-1185">Reference proteome</keyword>
<dbReference type="VEuPathDB" id="AmoebaDB:ACA1_079580"/>
<dbReference type="RefSeq" id="XP_004346059.1">
    <property type="nucleotide sequence ID" value="XM_004346009.1"/>
</dbReference>